<dbReference type="AlphaFoldDB" id="A0A699HMV7"/>
<evidence type="ECO:0008006" key="3">
    <source>
        <dbReference type="Google" id="ProtNLM"/>
    </source>
</evidence>
<reference evidence="2" key="1">
    <citation type="journal article" date="2019" name="Sci. Rep.">
        <title>Draft genome of Tanacetum cinerariifolium, the natural source of mosquito coil.</title>
        <authorList>
            <person name="Yamashiro T."/>
            <person name="Shiraishi A."/>
            <person name="Satake H."/>
            <person name="Nakayama K."/>
        </authorList>
    </citation>
    <scope>NUCLEOTIDE SEQUENCE</scope>
</reference>
<proteinExistence type="predicted"/>
<feature type="region of interest" description="Disordered" evidence="1">
    <location>
        <begin position="115"/>
        <end position="152"/>
    </location>
</feature>
<evidence type="ECO:0000256" key="1">
    <source>
        <dbReference type="SAM" id="MobiDB-lite"/>
    </source>
</evidence>
<dbReference type="EMBL" id="BKCJ010180591">
    <property type="protein sequence ID" value="GEY46198.1"/>
    <property type="molecule type" value="Genomic_DNA"/>
</dbReference>
<accession>A0A699HMV7</accession>
<organism evidence="2">
    <name type="scientific">Tanacetum cinerariifolium</name>
    <name type="common">Dalmatian daisy</name>
    <name type="synonym">Chrysanthemum cinerariifolium</name>
    <dbReference type="NCBI Taxonomy" id="118510"/>
    <lineage>
        <taxon>Eukaryota</taxon>
        <taxon>Viridiplantae</taxon>
        <taxon>Streptophyta</taxon>
        <taxon>Embryophyta</taxon>
        <taxon>Tracheophyta</taxon>
        <taxon>Spermatophyta</taxon>
        <taxon>Magnoliopsida</taxon>
        <taxon>eudicotyledons</taxon>
        <taxon>Gunneridae</taxon>
        <taxon>Pentapetalae</taxon>
        <taxon>asterids</taxon>
        <taxon>campanulids</taxon>
        <taxon>Asterales</taxon>
        <taxon>Asteraceae</taxon>
        <taxon>Asteroideae</taxon>
        <taxon>Anthemideae</taxon>
        <taxon>Anthemidinae</taxon>
        <taxon>Tanacetum</taxon>
    </lineage>
</organism>
<dbReference type="PANTHER" id="PTHR33067">
    <property type="entry name" value="RNA-DIRECTED DNA POLYMERASE-RELATED"/>
    <property type="match status" value="1"/>
</dbReference>
<protein>
    <recommendedName>
        <fullName evidence="3">Reverse transcriptase domain-containing protein</fullName>
    </recommendedName>
</protein>
<name>A0A699HMV7_TANCI</name>
<gene>
    <name evidence="2" type="ORF">Tci_418172</name>
</gene>
<feature type="region of interest" description="Disordered" evidence="1">
    <location>
        <begin position="1"/>
        <end position="29"/>
    </location>
</feature>
<comment type="caution">
    <text evidence="2">The sequence shown here is derived from an EMBL/GenBank/DDBJ whole genome shotgun (WGS) entry which is preliminary data.</text>
</comment>
<feature type="non-terminal residue" evidence="2">
    <location>
        <position position="1"/>
    </location>
</feature>
<evidence type="ECO:0000313" key="2">
    <source>
        <dbReference type="EMBL" id="GEY46198.1"/>
    </source>
</evidence>
<sequence length="379" mass="43190">NESLAIAGRNLFDDEASSSNNTEAKPLVPSKPYGNTLFPVLLKDRGKLDQFAHFRFSSLTEEEGWNRIEECVQYQDDLWDNPSPPMNISSISGVIQPTSNKTPKPDAPTFAITTRSETRTRDPPYPTLPKSTTIDHAERTVKKQGPKDAESSIIRDEEAPWSSIFYQPSKSSKLHFPSRVRKQKKDDEDERLLSIFKQIHINLSFLEAMIHMPKGAKVLKDLLSHKEKLVKAASSVKISEELLEMDEDELVPIILGRPFLATERVVIDVHEGKLSLRVRDETVTFNIGKSMKLHSRDEDDGDSNEMQAISFYPMTEPVEPLEWKALENQLKPSSVEPPKLELKELPEHIEYAFLQEKINSQWSSPPCYLLSRKPCFSKF</sequence>
<feature type="compositionally biased region" description="Basic and acidic residues" evidence="1">
    <location>
        <begin position="133"/>
        <end position="152"/>
    </location>
</feature>